<name>A0ACC3D419_9PEZI</name>
<keyword evidence="2" id="KW-1185">Reference proteome</keyword>
<accession>A0ACC3D419</accession>
<evidence type="ECO:0000313" key="1">
    <source>
        <dbReference type="EMBL" id="KAK3061322.1"/>
    </source>
</evidence>
<sequence length="881" mass="99365">LSDEREDSSEEDDPGPAWREIHEDTSTPSDTELREMDAMGQQTSALDHDYWEKETFSKLEDPEYVAGPSGRLHWTIDNYNGTKDKPNRELVMKSNIANIGGYNWQIKFYPRGNDSDYLSIYVECVDMVEEKAKELAEDSDDVKTNGEVTQSNGIQNAATRANTFQPPIKPLSDRPVRVRPGVAAQVSVVLYNPAEPRVRYYHKCEHRFCPGSPDWGWTRFHGPYYEIQHRHRNQHAALLHNDTLAFTCYVRIVEDETGCLYEHSGKDNAWDSFAITGLQAMTISDGTRGSPVGNRVSAVASWMLLRPFREFLYDIQAPDPYKEPRHRPMLLIAALQKILYGLRAQIKPGAGPVSLEDLIDALEWYGISTRMEKLDVVQIWEIFRCKIEEEVRGTQFAKRLTKIFGAAWKPSYRLPVKGLSTPTMQSAVEAASLQLPSELPEVLAFELQRQTFDEKARIWKKFVNRITLDDSIIIRDTKYRLHGFIAHKESLQSGLYYPVLRPNPNGKWYSYSPMKDDHGNSRDEYKVTCITKRQAIHAHEGSVSASGRERDAVAYIVHYVRQDVMDRAMQSEEPAWAVPAWIVQDVKMAHDFAANGRSMLLDPPKANLPPTDGRNGDVSADAKAAKIIQYQAIDSRAFLQHQGPGTLDVFDPQWMEKDNRFTYDIELLTTDCPQDIRRKLFKVVPNIEDQRQIKFWIMDSQGGSRLRSNLVSSGSTEISGGTLDNYEPWTVEELETRGPEQRLWLHIVDVKDLPELPKQPETKGAASSSSPTPAPPPNPLSTQTNPPLAEEAANDDTHTPEAEEDTPMSDAEIDDHGIMANAGGSADDETGRAIAREMMLASTPVETAVQQNEPADPLPEFVAAANNQIGPIDRAQLEDME</sequence>
<dbReference type="Proteomes" id="UP001186974">
    <property type="component" value="Unassembled WGS sequence"/>
</dbReference>
<reference evidence="1" key="1">
    <citation type="submission" date="2024-09" db="EMBL/GenBank/DDBJ databases">
        <title>Black Yeasts Isolated from many extreme environments.</title>
        <authorList>
            <person name="Coleine C."/>
            <person name="Stajich J.E."/>
            <person name="Selbmann L."/>
        </authorList>
    </citation>
    <scope>NUCLEOTIDE SEQUENCE</scope>
    <source>
        <strain evidence="1">CCFEE 5737</strain>
    </source>
</reference>
<feature type="non-terminal residue" evidence="1">
    <location>
        <position position="881"/>
    </location>
</feature>
<proteinExistence type="predicted"/>
<gene>
    <name evidence="1" type="ORF">LTS18_006520</name>
</gene>
<feature type="non-terminal residue" evidence="1">
    <location>
        <position position="1"/>
    </location>
</feature>
<organism evidence="1 2">
    <name type="scientific">Coniosporium uncinatum</name>
    <dbReference type="NCBI Taxonomy" id="93489"/>
    <lineage>
        <taxon>Eukaryota</taxon>
        <taxon>Fungi</taxon>
        <taxon>Dikarya</taxon>
        <taxon>Ascomycota</taxon>
        <taxon>Pezizomycotina</taxon>
        <taxon>Dothideomycetes</taxon>
        <taxon>Dothideomycetes incertae sedis</taxon>
        <taxon>Coniosporium</taxon>
    </lineage>
</organism>
<evidence type="ECO:0000313" key="2">
    <source>
        <dbReference type="Proteomes" id="UP001186974"/>
    </source>
</evidence>
<dbReference type="EMBL" id="JAWDJW010007917">
    <property type="protein sequence ID" value="KAK3061322.1"/>
    <property type="molecule type" value="Genomic_DNA"/>
</dbReference>
<protein>
    <submittedName>
        <fullName evidence="1">Uncharacterized protein</fullName>
    </submittedName>
</protein>
<comment type="caution">
    <text evidence="1">The sequence shown here is derived from an EMBL/GenBank/DDBJ whole genome shotgun (WGS) entry which is preliminary data.</text>
</comment>